<evidence type="ECO:0000313" key="2">
    <source>
        <dbReference type="Proteomes" id="UP000749559"/>
    </source>
</evidence>
<organism evidence="1 2">
    <name type="scientific">Owenia fusiformis</name>
    <name type="common">Polychaete worm</name>
    <dbReference type="NCBI Taxonomy" id="6347"/>
    <lineage>
        <taxon>Eukaryota</taxon>
        <taxon>Metazoa</taxon>
        <taxon>Spiralia</taxon>
        <taxon>Lophotrochozoa</taxon>
        <taxon>Annelida</taxon>
        <taxon>Polychaeta</taxon>
        <taxon>Sedentaria</taxon>
        <taxon>Canalipalpata</taxon>
        <taxon>Sabellida</taxon>
        <taxon>Oweniida</taxon>
        <taxon>Oweniidae</taxon>
        <taxon>Owenia</taxon>
    </lineage>
</organism>
<gene>
    <name evidence="1" type="ORF">OFUS_LOCUS10234</name>
</gene>
<proteinExistence type="predicted"/>
<name>A0A8J1T6Z5_OWEFU</name>
<sequence>MKHVLGQRAVFIIILMCTVAIVTNVNATQNERVTYEDDMKVVESCKTAESTTSMISQLLRQFGEVEKCSIDGENLNQTRLNTIRDMIRTLFPNQMSHGDQKDSHAKKNTNGE</sequence>
<protein>
    <submittedName>
        <fullName evidence="1">Uncharacterized protein</fullName>
    </submittedName>
</protein>
<comment type="caution">
    <text evidence="1">The sequence shown here is derived from an EMBL/GenBank/DDBJ whole genome shotgun (WGS) entry which is preliminary data.</text>
</comment>
<keyword evidence="2" id="KW-1185">Reference proteome</keyword>
<dbReference type="AlphaFoldDB" id="A0A8J1T6Z5"/>
<dbReference type="Proteomes" id="UP000749559">
    <property type="component" value="Unassembled WGS sequence"/>
</dbReference>
<evidence type="ECO:0000313" key="1">
    <source>
        <dbReference type="EMBL" id="CAH1783966.1"/>
    </source>
</evidence>
<dbReference type="EMBL" id="CAIIXF020000005">
    <property type="protein sequence ID" value="CAH1783966.1"/>
    <property type="molecule type" value="Genomic_DNA"/>
</dbReference>
<accession>A0A8J1T6Z5</accession>
<reference evidence="1" key="1">
    <citation type="submission" date="2022-03" db="EMBL/GenBank/DDBJ databases">
        <authorList>
            <person name="Martin C."/>
        </authorList>
    </citation>
    <scope>NUCLEOTIDE SEQUENCE</scope>
</reference>